<reference evidence="1 2" key="1">
    <citation type="journal article" date="2020" name="Nat. Commun.">
        <title>Genome of Tripterygium wilfordii and identification of cytochrome P450 involved in triptolide biosynthesis.</title>
        <authorList>
            <person name="Tu L."/>
            <person name="Su P."/>
            <person name="Zhang Z."/>
            <person name="Gao L."/>
            <person name="Wang J."/>
            <person name="Hu T."/>
            <person name="Zhou J."/>
            <person name="Zhang Y."/>
            <person name="Zhao Y."/>
            <person name="Liu Y."/>
            <person name="Song Y."/>
            <person name="Tong Y."/>
            <person name="Lu Y."/>
            <person name="Yang J."/>
            <person name="Xu C."/>
            <person name="Jia M."/>
            <person name="Peters R.J."/>
            <person name="Huang L."/>
            <person name="Gao W."/>
        </authorList>
    </citation>
    <scope>NUCLEOTIDE SEQUENCE [LARGE SCALE GENOMIC DNA]</scope>
    <source>
        <strain evidence="2">cv. XIE 37</strain>
        <tissue evidence="1">Leaf</tissue>
    </source>
</reference>
<dbReference type="InParanoid" id="A0A7J7CTG1"/>
<gene>
    <name evidence="1" type="ORF">HS088_TW13G00240</name>
</gene>
<dbReference type="EMBL" id="JAAARO010000013">
    <property type="protein sequence ID" value="KAF5737361.1"/>
    <property type="molecule type" value="Genomic_DNA"/>
</dbReference>
<name>A0A7J7CTG1_TRIWF</name>
<dbReference type="InterPro" id="IPR029063">
    <property type="entry name" value="SAM-dependent_MTases_sf"/>
</dbReference>
<evidence type="ECO:0000313" key="2">
    <source>
        <dbReference type="Proteomes" id="UP000593562"/>
    </source>
</evidence>
<dbReference type="FunCoup" id="A0A7J7CTG1">
    <property type="interactions" value="1372"/>
</dbReference>
<dbReference type="PANTHER" id="PTHR37217:SF1">
    <property type="entry name" value="EXPRESSED PROTEIN"/>
    <property type="match status" value="1"/>
</dbReference>
<evidence type="ECO:0000313" key="1">
    <source>
        <dbReference type="EMBL" id="KAF5737361.1"/>
    </source>
</evidence>
<proteinExistence type="predicted"/>
<protein>
    <submittedName>
        <fullName evidence="1">Uncharacterized protein</fullName>
    </submittedName>
</protein>
<dbReference type="Proteomes" id="UP000593562">
    <property type="component" value="Unassembled WGS sequence"/>
</dbReference>
<keyword evidence="2" id="KW-1185">Reference proteome</keyword>
<sequence length="272" mass="30440">MNTLFSPSTFLLPLPSRPSFPFVRTQPLHTSLVHHRCFCGCLSSLSVSFWSSLGPRRSSIACTTPSNEGSVSVVNFEDFVEKDWSFLDSDDLNSNEENNQKIGRIISAGGIDETSRVLISIGSEEFVDQLVSTSPCKILFVVHDSLFLLACVKEKYDNVKCWQGKLIHVPEKWSPLDVVFLYFLPALPFQLDQILRELAKLCSPGAKLVISHPQGRGALMQQRERYPDVIVSDLPDKSNLEKAAAENSFEMAEFVDEPGFYLAVLKFCQARS</sequence>
<dbReference type="OrthoDB" id="276388at2759"/>
<dbReference type="GO" id="GO:0009507">
    <property type="term" value="C:chloroplast"/>
    <property type="evidence" value="ECO:0007669"/>
    <property type="project" value="TreeGrafter"/>
</dbReference>
<dbReference type="AlphaFoldDB" id="A0A7J7CTG1"/>
<organism evidence="1 2">
    <name type="scientific">Tripterygium wilfordii</name>
    <name type="common">Thunder God vine</name>
    <dbReference type="NCBI Taxonomy" id="458696"/>
    <lineage>
        <taxon>Eukaryota</taxon>
        <taxon>Viridiplantae</taxon>
        <taxon>Streptophyta</taxon>
        <taxon>Embryophyta</taxon>
        <taxon>Tracheophyta</taxon>
        <taxon>Spermatophyta</taxon>
        <taxon>Magnoliopsida</taxon>
        <taxon>eudicotyledons</taxon>
        <taxon>Gunneridae</taxon>
        <taxon>Pentapetalae</taxon>
        <taxon>rosids</taxon>
        <taxon>fabids</taxon>
        <taxon>Celastrales</taxon>
        <taxon>Celastraceae</taxon>
        <taxon>Tripterygium</taxon>
    </lineage>
</organism>
<dbReference type="SUPFAM" id="SSF53335">
    <property type="entry name" value="S-adenosyl-L-methionine-dependent methyltransferases"/>
    <property type="match status" value="1"/>
</dbReference>
<dbReference type="PANTHER" id="PTHR37217">
    <property type="entry name" value="EXPRESSED PROTEIN"/>
    <property type="match status" value="1"/>
</dbReference>
<accession>A0A7J7CTG1</accession>
<comment type="caution">
    <text evidence="1">The sequence shown here is derived from an EMBL/GenBank/DDBJ whole genome shotgun (WGS) entry which is preliminary data.</text>
</comment>
<dbReference type="Gene3D" id="3.40.50.150">
    <property type="entry name" value="Vaccinia Virus protein VP39"/>
    <property type="match status" value="1"/>
</dbReference>